<evidence type="ECO:0000256" key="3">
    <source>
        <dbReference type="ARBA" id="ARBA00023054"/>
    </source>
</evidence>
<dbReference type="GO" id="GO:0009421">
    <property type="term" value="C:bacterial-type flagellum filament cap"/>
    <property type="evidence" value="ECO:0007669"/>
    <property type="project" value="InterPro"/>
</dbReference>
<keyword evidence="4 5" id="KW-0975">Bacterial flagellum</keyword>
<feature type="domain" description="Flagellar hook-associated protein 2 C-terminal" evidence="7">
    <location>
        <begin position="247"/>
        <end position="518"/>
    </location>
</feature>
<evidence type="ECO:0000259" key="7">
    <source>
        <dbReference type="Pfam" id="PF07195"/>
    </source>
</evidence>
<dbReference type="Pfam" id="PF07195">
    <property type="entry name" value="FliD_C"/>
    <property type="match status" value="1"/>
</dbReference>
<reference evidence="8 9" key="1">
    <citation type="submission" date="2020-08" db="EMBL/GenBank/DDBJ databases">
        <title>Genomic Encyclopedia of Type Strains, Phase III (KMG-III): the genomes of soil and plant-associated and newly described type strains.</title>
        <authorList>
            <person name="Whitman W."/>
        </authorList>
    </citation>
    <scope>NUCLEOTIDE SEQUENCE [LARGE SCALE GENOMIC DNA]</scope>
    <source>
        <strain evidence="8 9">CECT 5862</strain>
    </source>
</reference>
<dbReference type="GO" id="GO:0005576">
    <property type="term" value="C:extracellular region"/>
    <property type="evidence" value="ECO:0007669"/>
    <property type="project" value="UniProtKB-SubCell"/>
</dbReference>
<comment type="subcellular location">
    <subcellularLocation>
        <location evidence="5">Secreted</location>
    </subcellularLocation>
    <subcellularLocation>
        <location evidence="5">Bacterial flagellum</location>
    </subcellularLocation>
</comment>
<proteinExistence type="inferred from homology"/>
<dbReference type="Pfam" id="PF02465">
    <property type="entry name" value="FliD_N"/>
    <property type="match status" value="1"/>
</dbReference>
<name>A0A7W5B4G8_9BACL</name>
<dbReference type="GO" id="GO:0071973">
    <property type="term" value="P:bacterial-type flagellum-dependent cell motility"/>
    <property type="evidence" value="ECO:0007669"/>
    <property type="project" value="TreeGrafter"/>
</dbReference>
<keyword evidence="3" id="KW-0175">Coiled coil</keyword>
<dbReference type="InterPro" id="IPR040026">
    <property type="entry name" value="FliD"/>
</dbReference>
<dbReference type="Pfam" id="PF07196">
    <property type="entry name" value="Flagellin_IN"/>
    <property type="match status" value="1"/>
</dbReference>
<keyword evidence="8" id="KW-0282">Flagellum</keyword>
<comment type="caution">
    <text evidence="8">The sequence shown here is derived from an EMBL/GenBank/DDBJ whole genome shotgun (WGS) entry which is preliminary data.</text>
</comment>
<dbReference type="InterPro" id="IPR010810">
    <property type="entry name" value="Flagellin_hook_IN_motif"/>
</dbReference>
<evidence type="ECO:0000259" key="6">
    <source>
        <dbReference type="Pfam" id="PF02465"/>
    </source>
</evidence>
<dbReference type="InterPro" id="IPR003481">
    <property type="entry name" value="FliD_N"/>
</dbReference>
<dbReference type="GO" id="GO:0007155">
    <property type="term" value="P:cell adhesion"/>
    <property type="evidence" value="ECO:0007669"/>
    <property type="project" value="InterPro"/>
</dbReference>
<keyword evidence="8" id="KW-0969">Cilium</keyword>
<dbReference type="InterPro" id="IPR010809">
    <property type="entry name" value="FliD_C"/>
</dbReference>
<evidence type="ECO:0000256" key="1">
    <source>
        <dbReference type="ARBA" id="ARBA00009764"/>
    </source>
</evidence>
<dbReference type="Proteomes" id="UP000570361">
    <property type="component" value="Unassembled WGS sequence"/>
</dbReference>
<feature type="domain" description="Flagellar hook-associated protein 2 N-terminal" evidence="6">
    <location>
        <begin position="12"/>
        <end position="107"/>
    </location>
</feature>
<organism evidence="8 9">
    <name type="scientific">Paenibacillus phyllosphaerae</name>
    <dbReference type="NCBI Taxonomy" id="274593"/>
    <lineage>
        <taxon>Bacteria</taxon>
        <taxon>Bacillati</taxon>
        <taxon>Bacillota</taxon>
        <taxon>Bacilli</taxon>
        <taxon>Bacillales</taxon>
        <taxon>Paenibacillaceae</taxon>
        <taxon>Paenibacillus</taxon>
    </lineage>
</organism>
<dbReference type="PANTHER" id="PTHR30288:SF0">
    <property type="entry name" value="FLAGELLAR HOOK-ASSOCIATED PROTEIN 2"/>
    <property type="match status" value="1"/>
</dbReference>
<evidence type="ECO:0000313" key="8">
    <source>
        <dbReference type="EMBL" id="MBB3114245.1"/>
    </source>
</evidence>
<evidence type="ECO:0000256" key="2">
    <source>
        <dbReference type="ARBA" id="ARBA00011255"/>
    </source>
</evidence>
<keyword evidence="9" id="KW-1185">Reference proteome</keyword>
<accession>A0A7W5B4G8</accession>
<dbReference type="RefSeq" id="WP_183604292.1">
    <property type="nucleotide sequence ID" value="NZ_JACHXK010000028.1"/>
</dbReference>
<comment type="subunit">
    <text evidence="2 5">Homopentamer.</text>
</comment>
<sequence length="529" mass="56700">MTSVNRLSGLVSGLDTDTLIKSMMTAARVPVDKMNQEKQNLTWKRDDYRTINSLILDFKNAAFDMKLQSSYLAKTTTSSNDSAVSASGNANAVDGSYAVVIKSMAKAPSLTTGPLLVGSSAATSTTKLSDLGLGSANSATENFTLKVTGAKGESSIAITNDMTVTELVTQINSKVTSTGVKATYDSTMNRIFFVGTQTGEKTMAFSLTDANGTASSDLGEIFNLGNSISSDTTLVKDASASSVSVKGQNAEVTFNDVTASYESNTFSIAGLTITAKAADPTSTVTLTVTQNTDKIYDSIKTFVDKYNTLIDAMNTKITETHDRDYTPLTDAQKEEMTDDQIEKWETLAKTGLLSRDSTISSGLTSFRRAFADSMSGVSSTLNSLSKIGIGTTIVTNGVVQGTYSDKGKIYIDETKLKAAIAENPDEVMKLFTADDKDSTTSSGDGLATRLYTQASNLFSKIVDKAGTSTSVNSTFLIGKQINNLDTRIDDMEDRLADLEDRYYSQFTTMETYLSKMNSTSSWLTSQFSS</sequence>
<evidence type="ECO:0000256" key="5">
    <source>
        <dbReference type="RuleBase" id="RU362066"/>
    </source>
</evidence>
<gene>
    <name evidence="8" type="ORF">FHS18_006364</name>
</gene>
<evidence type="ECO:0000256" key="4">
    <source>
        <dbReference type="ARBA" id="ARBA00023143"/>
    </source>
</evidence>
<comment type="similarity">
    <text evidence="1 5">Belongs to the FliD family.</text>
</comment>
<protein>
    <recommendedName>
        <fullName evidence="5">Flagellar hook-associated protein 2</fullName>
        <shortName evidence="5">HAP2</shortName>
    </recommendedName>
    <alternativeName>
        <fullName evidence="5">Flagellar cap protein</fullName>
    </alternativeName>
</protein>
<keyword evidence="5" id="KW-0964">Secreted</keyword>
<evidence type="ECO:0000313" key="9">
    <source>
        <dbReference type="Proteomes" id="UP000570361"/>
    </source>
</evidence>
<dbReference type="GO" id="GO:0009424">
    <property type="term" value="C:bacterial-type flagellum hook"/>
    <property type="evidence" value="ECO:0007669"/>
    <property type="project" value="UniProtKB-UniRule"/>
</dbReference>
<dbReference type="PANTHER" id="PTHR30288">
    <property type="entry name" value="FLAGELLAR CAP/ASSEMBLY PROTEIN FLID"/>
    <property type="match status" value="1"/>
</dbReference>
<dbReference type="EMBL" id="JACHXK010000028">
    <property type="protein sequence ID" value="MBB3114245.1"/>
    <property type="molecule type" value="Genomic_DNA"/>
</dbReference>
<comment type="function">
    <text evidence="5">Required for morphogenesis and for the elongation of the flagellar filament by facilitating polymerization of the flagellin monomers at the tip of growing filament. Forms a capping structure, which prevents flagellin subunits (transported through the central channel of the flagellum) from leaking out without polymerization at the distal end.</text>
</comment>
<dbReference type="AlphaFoldDB" id="A0A7W5B4G8"/>
<keyword evidence="8" id="KW-0966">Cell projection</keyword>